<organism evidence="4 5">
    <name type="scientific">Schleiferilactobacillus harbinensis DSM 16991</name>
    <dbReference type="NCBI Taxonomy" id="1122147"/>
    <lineage>
        <taxon>Bacteria</taxon>
        <taxon>Bacillati</taxon>
        <taxon>Bacillota</taxon>
        <taxon>Bacilli</taxon>
        <taxon>Lactobacillales</taxon>
        <taxon>Lactobacillaceae</taxon>
        <taxon>Schleiferilactobacillus</taxon>
    </lineage>
</organism>
<name>A0A0R1XC34_9LACO</name>
<dbReference type="EMBL" id="AZFW01000044">
    <property type="protein sequence ID" value="KRM27656.1"/>
    <property type="molecule type" value="Genomic_DNA"/>
</dbReference>
<dbReference type="Gene3D" id="1.50.10.10">
    <property type="match status" value="1"/>
</dbReference>
<dbReference type="Pfam" id="PF22124">
    <property type="entry name" value="Glyco_hydro_95_cat"/>
    <property type="match status" value="1"/>
</dbReference>
<dbReference type="InterPro" id="IPR008928">
    <property type="entry name" value="6-hairpin_glycosidase_sf"/>
</dbReference>
<dbReference type="PANTHER" id="PTHR31084">
    <property type="entry name" value="ALPHA-L-FUCOSIDASE 2"/>
    <property type="match status" value="1"/>
</dbReference>
<dbReference type="Pfam" id="PF21307">
    <property type="entry name" value="Glyco_hydro_95_C"/>
    <property type="match status" value="1"/>
</dbReference>
<dbReference type="InterPro" id="IPR054363">
    <property type="entry name" value="GH95_cat"/>
</dbReference>
<dbReference type="RefSeq" id="WP_051225139.1">
    <property type="nucleotide sequence ID" value="NZ_AUEH01000008.1"/>
</dbReference>
<feature type="domain" description="Alpha fucosidase A-like C-terminal" evidence="2">
    <location>
        <begin position="660"/>
        <end position="710"/>
    </location>
</feature>
<dbReference type="OrthoDB" id="9802600at2"/>
<gene>
    <name evidence="4" type="ORF">FC91_GL002414</name>
</gene>
<dbReference type="Pfam" id="PF14498">
    <property type="entry name" value="Glyco_hyd_65N_2"/>
    <property type="match status" value="1"/>
</dbReference>
<evidence type="ECO:0000313" key="4">
    <source>
        <dbReference type="EMBL" id="KRM27656.1"/>
    </source>
</evidence>
<dbReference type="Proteomes" id="UP000050949">
    <property type="component" value="Unassembled WGS sequence"/>
</dbReference>
<dbReference type="GO" id="GO:0004560">
    <property type="term" value="F:alpha-L-fucosidase activity"/>
    <property type="evidence" value="ECO:0007669"/>
    <property type="project" value="InterPro"/>
</dbReference>
<reference evidence="4 5" key="1">
    <citation type="journal article" date="2015" name="Genome Announc.">
        <title>Expanding the biotechnology potential of lactobacilli through comparative genomics of 213 strains and associated genera.</title>
        <authorList>
            <person name="Sun Z."/>
            <person name="Harris H.M."/>
            <person name="McCann A."/>
            <person name="Guo C."/>
            <person name="Argimon S."/>
            <person name="Zhang W."/>
            <person name="Yang X."/>
            <person name="Jeffery I.B."/>
            <person name="Cooney J.C."/>
            <person name="Kagawa T.F."/>
            <person name="Liu W."/>
            <person name="Song Y."/>
            <person name="Salvetti E."/>
            <person name="Wrobel A."/>
            <person name="Rasinkangas P."/>
            <person name="Parkhill J."/>
            <person name="Rea M.C."/>
            <person name="O'Sullivan O."/>
            <person name="Ritari J."/>
            <person name="Douillard F.P."/>
            <person name="Paul Ross R."/>
            <person name="Yang R."/>
            <person name="Briner A.E."/>
            <person name="Felis G.E."/>
            <person name="de Vos W.M."/>
            <person name="Barrangou R."/>
            <person name="Klaenhammer T.R."/>
            <person name="Caufield P.W."/>
            <person name="Cui Y."/>
            <person name="Zhang H."/>
            <person name="O'Toole P.W."/>
        </authorList>
    </citation>
    <scope>NUCLEOTIDE SEQUENCE [LARGE SCALE GENOMIC DNA]</scope>
    <source>
        <strain evidence="4 5">DSM 16991</strain>
    </source>
</reference>
<evidence type="ECO:0000259" key="1">
    <source>
        <dbReference type="Pfam" id="PF14498"/>
    </source>
</evidence>
<accession>A0A0R1XC34</accession>
<proteinExistence type="predicted"/>
<evidence type="ECO:0000313" key="5">
    <source>
        <dbReference type="Proteomes" id="UP000050949"/>
    </source>
</evidence>
<dbReference type="InterPro" id="IPR012341">
    <property type="entry name" value="6hp_glycosidase-like_sf"/>
</dbReference>
<dbReference type="PATRIC" id="fig|1122147.4.peg.2493"/>
<evidence type="ECO:0000259" key="3">
    <source>
        <dbReference type="Pfam" id="PF22124"/>
    </source>
</evidence>
<comment type="caution">
    <text evidence="4">The sequence shown here is derived from an EMBL/GenBank/DDBJ whole genome shotgun (WGS) entry which is preliminary data.</text>
</comment>
<dbReference type="AlphaFoldDB" id="A0A0R1XC34"/>
<dbReference type="InterPro" id="IPR016518">
    <property type="entry name" value="Alpha-L-fucosidase"/>
</dbReference>
<dbReference type="InterPro" id="IPR027414">
    <property type="entry name" value="GH95_N_dom"/>
</dbReference>
<feature type="domain" description="Glycosyl hydrolase family 95 catalytic" evidence="3">
    <location>
        <begin position="257"/>
        <end position="658"/>
    </location>
</feature>
<sequence>MSIWSPAPAKNWESYYPLGSGRLGAMISGDTRENTIVLNDDRLFSAPRNHRVNPDAAAHAAKVRDLLFAGKVIEAEELAGPTMFPAPAKQANYEVLGQLKIRNRYVDYFEKPVNYRRTLDLDTALYTQEYTGRQDGHTFEAFTALEDHALYGHFTATNNVLALNFTLTRTEERYERVNRLDDHTILISGHSDGLHGRHFGIKLSVFAPSGFVTVYGNTIVVSEAHDCWFRVTSAVVPTSDPFYPDFAQQVPVTASTYADVKAKNITAYQALYQRTDFSLPDDPALAQLPTADRLARLKKGAETDPGLIVTLFNYGKYLLIASSEPGTHAANLQGIWNQDLTPVWGSKYTININTEMNYWLTGPLNYDAQEKPLVDLFLLAVDRGHDTARTMYGLAGSVIHHNLDIYGDGAPQSTTMSGTLWPMGGVWLANELWRHYQFSRDEKLLTRIYPAFKELAAFYNAFLVKDPDGYLAAAPSVSPENYYVVDGHYIASLSYGTTIDNSLLREFYGALIWMARHLGKDADLLIAWQKVLDRIRPTAIGPDGRIREYVHDYPEIDKGHRHFSPLYGLFPGDEFTTPELKAAARKFIDYRLKHGSGQTGWSLAWVINLFARLGDGEAAWQAINRMFTQSTQDNLLNSHPPFQIDGNFGFSNAIAEMIVQSTPTEITLFPALPAAWSTGHLTGVRTRAGVILDIAWANGYLTECTIHGDLPAAVPVHLAPQYLDPNKPNPLEKEGHDHG</sequence>
<protein>
    <submittedName>
        <fullName evidence="4">Uncharacterized protein</fullName>
    </submittedName>
</protein>
<dbReference type="GO" id="GO:0005975">
    <property type="term" value="P:carbohydrate metabolic process"/>
    <property type="evidence" value="ECO:0007669"/>
    <property type="project" value="InterPro"/>
</dbReference>
<dbReference type="InterPro" id="IPR049053">
    <property type="entry name" value="AFCA-like_C"/>
</dbReference>
<dbReference type="PIRSF" id="PIRSF007663">
    <property type="entry name" value="UCP007663"/>
    <property type="match status" value="1"/>
</dbReference>
<evidence type="ECO:0000259" key="2">
    <source>
        <dbReference type="Pfam" id="PF21307"/>
    </source>
</evidence>
<feature type="domain" description="Glycosyl hydrolase family 95 N-terminal" evidence="1">
    <location>
        <begin position="3"/>
        <end position="226"/>
    </location>
</feature>
<dbReference type="SUPFAM" id="SSF48208">
    <property type="entry name" value="Six-hairpin glycosidases"/>
    <property type="match status" value="1"/>
</dbReference>
<dbReference type="PANTHER" id="PTHR31084:SF0">
    <property type="entry name" value="ALPHA-L-FUCOSIDASE 2"/>
    <property type="match status" value="1"/>
</dbReference>
<dbReference type="eggNOG" id="COG1554">
    <property type="taxonomic scope" value="Bacteria"/>
</dbReference>